<feature type="compositionally biased region" description="Basic and acidic residues" evidence="1">
    <location>
        <begin position="11"/>
        <end position="29"/>
    </location>
</feature>
<reference evidence="2" key="1">
    <citation type="submission" date="2018-02" db="EMBL/GenBank/DDBJ databases">
        <title>Rhizophora mucronata_Transcriptome.</title>
        <authorList>
            <person name="Meera S.P."/>
            <person name="Sreeshan A."/>
            <person name="Augustine A."/>
        </authorList>
    </citation>
    <scope>NUCLEOTIDE SEQUENCE</scope>
    <source>
        <tissue evidence="2">Leaf</tissue>
    </source>
</reference>
<dbReference type="AlphaFoldDB" id="A0A2P2N146"/>
<evidence type="ECO:0000256" key="1">
    <source>
        <dbReference type="SAM" id="MobiDB-lite"/>
    </source>
</evidence>
<feature type="compositionally biased region" description="Basic residues" evidence="1">
    <location>
        <begin position="30"/>
        <end position="40"/>
    </location>
</feature>
<protein>
    <submittedName>
        <fullName evidence="2">Uncharacterized protein</fullName>
    </submittedName>
</protein>
<name>A0A2P2N146_RHIMU</name>
<accession>A0A2P2N146</accession>
<feature type="compositionally biased region" description="Basic residues" evidence="1">
    <location>
        <begin position="1"/>
        <end position="10"/>
    </location>
</feature>
<proteinExistence type="predicted"/>
<feature type="region of interest" description="Disordered" evidence="1">
    <location>
        <begin position="1"/>
        <end position="40"/>
    </location>
</feature>
<dbReference type="EMBL" id="GGEC01055696">
    <property type="protein sequence ID" value="MBX36180.1"/>
    <property type="molecule type" value="Transcribed_RNA"/>
</dbReference>
<sequence length="40" mass="5018">MEKRRGKKKTYNQERSKTRNHNTRPDRTKTLKRIKQSRNF</sequence>
<organism evidence="2">
    <name type="scientific">Rhizophora mucronata</name>
    <name type="common">Asiatic mangrove</name>
    <dbReference type="NCBI Taxonomy" id="61149"/>
    <lineage>
        <taxon>Eukaryota</taxon>
        <taxon>Viridiplantae</taxon>
        <taxon>Streptophyta</taxon>
        <taxon>Embryophyta</taxon>
        <taxon>Tracheophyta</taxon>
        <taxon>Spermatophyta</taxon>
        <taxon>Magnoliopsida</taxon>
        <taxon>eudicotyledons</taxon>
        <taxon>Gunneridae</taxon>
        <taxon>Pentapetalae</taxon>
        <taxon>rosids</taxon>
        <taxon>fabids</taxon>
        <taxon>Malpighiales</taxon>
        <taxon>Rhizophoraceae</taxon>
        <taxon>Rhizophora</taxon>
    </lineage>
</organism>
<evidence type="ECO:0000313" key="2">
    <source>
        <dbReference type="EMBL" id="MBX36180.1"/>
    </source>
</evidence>